<protein>
    <submittedName>
        <fullName evidence="2">Sugar phosphate isomerase/epimerase</fullName>
    </submittedName>
</protein>
<reference evidence="2" key="2">
    <citation type="submission" date="2020-04" db="EMBL/GenBank/DDBJ databases">
        <title>Global-level population genomics supports evidence of horizontal gene transfer on evolution of Rhizobia in Lentils.</title>
        <authorList>
            <person name="Gai Y."/>
            <person name="Cook D."/>
            <person name="Riely B."/>
        </authorList>
    </citation>
    <scope>NUCLEOTIDE SEQUENCE</scope>
    <source>
        <strain evidence="2">TLR9</strain>
    </source>
</reference>
<name>A0AAJ3A4B1_9HYPH</name>
<reference evidence="1 5" key="3">
    <citation type="submission" date="2020-08" db="EMBL/GenBank/DDBJ databases">
        <title>Genomic Encyclopedia of Type Strains, Phase III (KMG-III): the genomes of soil and plant-associated and newly described type strains.</title>
        <authorList>
            <person name="Whitman W."/>
        </authorList>
    </citation>
    <scope>NUCLEOTIDE SEQUENCE [LARGE SCALE GENOMIC DNA]</scope>
    <source>
        <strain evidence="1 5">CECT 8280</strain>
    </source>
</reference>
<proteinExistence type="predicted"/>
<evidence type="ECO:0000313" key="3">
    <source>
        <dbReference type="EMBL" id="TCU18585.1"/>
    </source>
</evidence>
<evidence type="ECO:0000313" key="6">
    <source>
        <dbReference type="Proteomes" id="UP000758022"/>
    </source>
</evidence>
<dbReference type="InterPro" id="IPR050312">
    <property type="entry name" value="IolE/XylAMocC-like"/>
</dbReference>
<dbReference type="InterPro" id="IPR036237">
    <property type="entry name" value="Xyl_isomerase-like_sf"/>
</dbReference>
<dbReference type="RefSeq" id="WP_077979884.1">
    <property type="nucleotide sequence ID" value="NZ_CP088092.1"/>
</dbReference>
<evidence type="ECO:0000313" key="2">
    <source>
        <dbReference type="EMBL" id="MBY3066904.1"/>
    </source>
</evidence>
<dbReference type="PANTHER" id="PTHR12110">
    <property type="entry name" value="HYDROXYPYRUVATE ISOMERASE"/>
    <property type="match status" value="1"/>
</dbReference>
<dbReference type="Proteomes" id="UP000758022">
    <property type="component" value="Unassembled WGS sequence"/>
</dbReference>
<evidence type="ECO:0000313" key="4">
    <source>
        <dbReference type="Proteomes" id="UP000295021"/>
    </source>
</evidence>
<gene>
    <name evidence="3" type="ORF">EV131_11492</name>
    <name evidence="1" type="ORF">FHS25_006198</name>
    <name evidence="2" type="ORF">HFO74_26390</name>
</gene>
<keyword evidence="2" id="KW-0413">Isomerase</keyword>
<keyword evidence="5" id="KW-1185">Reference proteome</keyword>
<dbReference type="EMBL" id="SMBI01000014">
    <property type="protein sequence ID" value="TCU18585.1"/>
    <property type="molecule type" value="Genomic_DNA"/>
</dbReference>
<dbReference type="Proteomes" id="UP000295021">
    <property type="component" value="Unassembled WGS sequence"/>
</dbReference>
<dbReference type="EMBL" id="JAAXQQ010000009">
    <property type="protein sequence ID" value="MBY3066904.1"/>
    <property type="molecule type" value="Genomic_DNA"/>
</dbReference>
<dbReference type="GO" id="GO:0016853">
    <property type="term" value="F:isomerase activity"/>
    <property type="evidence" value="ECO:0007669"/>
    <property type="project" value="UniProtKB-KW"/>
</dbReference>
<comment type="caution">
    <text evidence="2">The sequence shown here is derived from an EMBL/GenBank/DDBJ whole genome shotgun (WGS) entry which is preliminary data.</text>
</comment>
<dbReference type="PANTHER" id="PTHR12110:SF41">
    <property type="entry name" value="INOSOSE DEHYDRATASE"/>
    <property type="match status" value="1"/>
</dbReference>
<reference evidence="3 4" key="1">
    <citation type="submission" date="2019-03" db="EMBL/GenBank/DDBJ databases">
        <title>Genomic Encyclopedia of Type Strains, Phase IV (KMG-V): Genome sequencing to study the core and pangenomes of soil and plant-associated prokaryotes.</title>
        <authorList>
            <person name="Whitman W."/>
        </authorList>
    </citation>
    <scope>NUCLEOTIDE SEQUENCE [LARGE SCALE GENOMIC DNA]</scope>
    <source>
        <strain evidence="3 4">FB403</strain>
    </source>
</reference>
<dbReference type="Proteomes" id="UP000542811">
    <property type="component" value="Unassembled WGS sequence"/>
</dbReference>
<dbReference type="EMBL" id="JACHXX010000011">
    <property type="protein sequence ID" value="MBB3165688.1"/>
    <property type="molecule type" value="Genomic_DNA"/>
</dbReference>
<dbReference type="SUPFAM" id="SSF51658">
    <property type="entry name" value="Xylose isomerase-like"/>
    <property type="match status" value="1"/>
</dbReference>
<organism evidence="2 6">
    <name type="scientific">Rhizobium laguerreae</name>
    <dbReference type="NCBI Taxonomy" id="1076926"/>
    <lineage>
        <taxon>Bacteria</taxon>
        <taxon>Pseudomonadati</taxon>
        <taxon>Pseudomonadota</taxon>
        <taxon>Alphaproteobacteria</taxon>
        <taxon>Hyphomicrobiales</taxon>
        <taxon>Rhizobiaceae</taxon>
        <taxon>Rhizobium/Agrobacterium group</taxon>
        <taxon>Rhizobium</taxon>
    </lineage>
</organism>
<dbReference type="AlphaFoldDB" id="A0AAJ3A4B1"/>
<dbReference type="Gene3D" id="3.20.20.150">
    <property type="entry name" value="Divalent-metal-dependent TIM barrel enzymes"/>
    <property type="match status" value="1"/>
</dbReference>
<evidence type="ECO:0000313" key="1">
    <source>
        <dbReference type="EMBL" id="MBB3165688.1"/>
    </source>
</evidence>
<sequence>MSWFQGPPLRPRTLNTRSPPSISLQLHSMRGLGSLACQVEAAAAVGYQFVEPLEHHLVEAEGLDRILRDNAVAAPTAHVTLATFRAETARTVDNCIRCGVRELFVQIPNNAAIEKVAYWQKTGTELGKHAEIMLSHGVTLGFHNVNSGFRLLPNGQYGFEVLFRAASGSPLVWQADIAWLHRAGVNPRDWLRRFSGLLTSAHVKDQAADGESIDEDGWANVGAGVMVWPSLWQAAVQNGARTLVIEHDNPKDPVAFAKKSLSYVQRFL</sequence>
<accession>A0AAJ3A4B1</accession>
<evidence type="ECO:0000313" key="5">
    <source>
        <dbReference type="Proteomes" id="UP000542811"/>
    </source>
</evidence>